<protein>
    <submittedName>
        <fullName evidence="1">Integrase</fullName>
    </submittedName>
</protein>
<name>A0AAJ6N896_9PAST</name>
<evidence type="ECO:0000313" key="2">
    <source>
        <dbReference type="Proteomes" id="UP001236239"/>
    </source>
</evidence>
<comment type="caution">
    <text evidence="1">The sequence shown here is derived from an EMBL/GenBank/DDBJ whole genome shotgun (WGS) entry which is preliminary data.</text>
</comment>
<evidence type="ECO:0000313" key="1">
    <source>
        <dbReference type="EMBL" id="MDP8172044.1"/>
    </source>
</evidence>
<accession>A0AAJ6N896</accession>
<reference evidence="1" key="1">
    <citation type="journal article" date="2023" name="Front. Microbiol.">
        <title>Phylogeography and host specificity of Pasteurellaceae pathogenic to sea-farmed fish in the north-east Atlantic.</title>
        <authorList>
            <person name="Gulla S."/>
            <person name="Colquhoun D.J."/>
            <person name="Olsen A.B."/>
            <person name="Spilsberg B."/>
            <person name="Lagesen K."/>
            <person name="Aakesson C.P."/>
            <person name="Strom S."/>
            <person name="Manji F."/>
            <person name="Birkbeck T.H."/>
            <person name="Nilsen H.K."/>
        </authorList>
    </citation>
    <scope>NUCLEOTIDE SEQUENCE</scope>
    <source>
        <strain evidence="1">TW16_20</strain>
    </source>
</reference>
<dbReference type="Proteomes" id="UP001236239">
    <property type="component" value="Unassembled WGS sequence"/>
</dbReference>
<proteinExistence type="predicted"/>
<dbReference type="AlphaFoldDB" id="A0AAJ6N896"/>
<dbReference type="PROSITE" id="PS51257">
    <property type="entry name" value="PROKAR_LIPOPROTEIN"/>
    <property type="match status" value="1"/>
</dbReference>
<organism evidence="1 2">
    <name type="scientific">Phocoenobacter skyensis</name>
    <dbReference type="NCBI Taxonomy" id="97481"/>
    <lineage>
        <taxon>Bacteria</taxon>
        <taxon>Pseudomonadati</taxon>
        <taxon>Pseudomonadota</taxon>
        <taxon>Gammaproteobacteria</taxon>
        <taxon>Pasteurellales</taxon>
        <taxon>Pasteurellaceae</taxon>
        <taxon>Phocoenobacter</taxon>
    </lineage>
</organism>
<dbReference type="EMBL" id="JASAYQ010000001">
    <property type="protein sequence ID" value="MDP8172044.1"/>
    <property type="molecule type" value="Genomic_DNA"/>
</dbReference>
<gene>
    <name evidence="1" type="ORF">QJU93_01520</name>
</gene>
<sequence>MMRILVKWFSIGLVGLLVVGCARLPVASYTPQYNGVTTKINGNANIGLFTYLPFEQGRVTSNQIENTAVNNFYIEGDIAELAQRGTIIELERAGVNLNNSNLTILGKIKKFRADDLGFNIDWSYIINYKIVDKSGAIILDRDYIADPMRVSKWTITLQSVINNINSMIYSGYKKFIDDPDVRTLLAKGITR</sequence>
<dbReference type="RefSeq" id="WP_306373675.1">
    <property type="nucleotide sequence ID" value="NZ_JASAYK010000001.1"/>
</dbReference>